<feature type="DNA-binding region" description="H-T-H motif" evidence="4">
    <location>
        <begin position="63"/>
        <end position="82"/>
    </location>
</feature>
<evidence type="ECO:0000313" key="7">
    <source>
        <dbReference type="EMBL" id="MBM0277350.1"/>
    </source>
</evidence>
<evidence type="ECO:0000259" key="6">
    <source>
        <dbReference type="PROSITE" id="PS50977"/>
    </source>
</evidence>
<keyword evidence="3" id="KW-0804">Transcription</keyword>
<evidence type="ECO:0000256" key="5">
    <source>
        <dbReference type="SAM" id="MobiDB-lite"/>
    </source>
</evidence>
<dbReference type="InterPro" id="IPR050109">
    <property type="entry name" value="HTH-type_TetR-like_transc_reg"/>
</dbReference>
<reference evidence="7 8" key="1">
    <citation type="submission" date="2021-01" db="EMBL/GenBank/DDBJ databases">
        <title>Draft genome sequence of Micromonospora sp. strain STR1s_6.</title>
        <authorList>
            <person name="Karlyshev A."/>
            <person name="Jawad R."/>
        </authorList>
    </citation>
    <scope>NUCLEOTIDE SEQUENCE [LARGE SCALE GENOMIC DNA]</scope>
    <source>
        <strain evidence="7 8">STR1S-6</strain>
    </source>
</reference>
<dbReference type="EMBL" id="JAEVHL010000098">
    <property type="protein sequence ID" value="MBM0277350.1"/>
    <property type="molecule type" value="Genomic_DNA"/>
</dbReference>
<feature type="domain" description="HTH tetR-type" evidence="6">
    <location>
        <begin position="40"/>
        <end position="100"/>
    </location>
</feature>
<dbReference type="InterPro" id="IPR001647">
    <property type="entry name" value="HTH_TetR"/>
</dbReference>
<proteinExistence type="predicted"/>
<dbReference type="SUPFAM" id="SSF48498">
    <property type="entry name" value="Tetracyclin repressor-like, C-terminal domain"/>
    <property type="match status" value="1"/>
</dbReference>
<keyword evidence="1" id="KW-0805">Transcription regulation</keyword>
<evidence type="ECO:0000313" key="8">
    <source>
        <dbReference type="Proteomes" id="UP000622245"/>
    </source>
</evidence>
<name>A0ABS1YIU4_9ACTN</name>
<dbReference type="InterPro" id="IPR036271">
    <property type="entry name" value="Tet_transcr_reg_TetR-rel_C_sf"/>
</dbReference>
<evidence type="ECO:0000256" key="4">
    <source>
        <dbReference type="PROSITE-ProRule" id="PRU00335"/>
    </source>
</evidence>
<comment type="caution">
    <text evidence="7">The sequence shown here is derived from an EMBL/GenBank/DDBJ whole genome shotgun (WGS) entry which is preliminary data.</text>
</comment>
<keyword evidence="2 4" id="KW-0238">DNA-binding</keyword>
<dbReference type="PROSITE" id="PS50977">
    <property type="entry name" value="HTH_TETR_2"/>
    <property type="match status" value="1"/>
</dbReference>
<dbReference type="Pfam" id="PF00440">
    <property type="entry name" value="TetR_N"/>
    <property type="match status" value="1"/>
</dbReference>
<keyword evidence="8" id="KW-1185">Reference proteome</keyword>
<dbReference type="Gene3D" id="1.10.357.10">
    <property type="entry name" value="Tetracycline Repressor, domain 2"/>
    <property type="match status" value="1"/>
</dbReference>
<accession>A0ABS1YIU4</accession>
<dbReference type="SUPFAM" id="SSF46689">
    <property type="entry name" value="Homeodomain-like"/>
    <property type="match status" value="1"/>
</dbReference>
<evidence type="ECO:0000256" key="1">
    <source>
        <dbReference type="ARBA" id="ARBA00023015"/>
    </source>
</evidence>
<dbReference type="Pfam" id="PF02909">
    <property type="entry name" value="TetR_C_1"/>
    <property type="match status" value="1"/>
</dbReference>
<dbReference type="PANTHER" id="PTHR30055">
    <property type="entry name" value="HTH-TYPE TRANSCRIPTIONAL REGULATOR RUTR"/>
    <property type="match status" value="1"/>
</dbReference>
<evidence type="ECO:0000256" key="2">
    <source>
        <dbReference type="ARBA" id="ARBA00023125"/>
    </source>
</evidence>
<dbReference type="PANTHER" id="PTHR30055:SF151">
    <property type="entry name" value="TRANSCRIPTIONAL REGULATORY PROTEIN"/>
    <property type="match status" value="1"/>
</dbReference>
<organism evidence="7 8">
    <name type="scientific">Micromonospora tarensis</name>
    <dbReference type="NCBI Taxonomy" id="2806100"/>
    <lineage>
        <taxon>Bacteria</taxon>
        <taxon>Bacillati</taxon>
        <taxon>Actinomycetota</taxon>
        <taxon>Actinomycetes</taxon>
        <taxon>Micromonosporales</taxon>
        <taxon>Micromonosporaceae</taxon>
        <taxon>Micromonospora</taxon>
    </lineage>
</organism>
<sequence length="240" mass="25621">MFAVYSRSVSDAAPSTDHGGPDRQPIWSRPERGSRGPAPAHSRDSIVVAAIALADTEGLAAVSMRAVAAALGTGAGSLYRYLSSRDDLLDLMTDRAVGELRPYPRVTDDWLETMVLLGRRQLALFGAHPWLLDVIHRPSGVGPESLAWFDNCLRILEPVRCPVAAKFEAIAMMTGVVSLFARRESAAGAFSFAGVDLAAYPHLVAAFSAPPGPAPRADLVERTLRSLLSGLLLTESTDAE</sequence>
<gene>
    <name evidence="7" type="ORF">JM949_19125</name>
</gene>
<evidence type="ECO:0000256" key="3">
    <source>
        <dbReference type="ARBA" id="ARBA00023163"/>
    </source>
</evidence>
<feature type="region of interest" description="Disordered" evidence="5">
    <location>
        <begin position="1"/>
        <end position="41"/>
    </location>
</feature>
<dbReference type="InterPro" id="IPR009057">
    <property type="entry name" value="Homeodomain-like_sf"/>
</dbReference>
<protein>
    <submittedName>
        <fullName evidence="7">Helix-turn-helix transcriptional regulator</fullName>
    </submittedName>
</protein>
<dbReference type="InterPro" id="IPR004111">
    <property type="entry name" value="Repressor_TetR_C"/>
</dbReference>
<dbReference type="Proteomes" id="UP000622245">
    <property type="component" value="Unassembled WGS sequence"/>
</dbReference>